<dbReference type="InterPro" id="IPR004358">
    <property type="entry name" value="Sig_transdc_His_kin-like_C"/>
</dbReference>
<dbReference type="InterPro" id="IPR035965">
    <property type="entry name" value="PAS-like_dom_sf"/>
</dbReference>
<dbReference type="SUPFAM" id="SSF47384">
    <property type="entry name" value="Homodimeric domain of signal transducing histidine kinase"/>
    <property type="match status" value="1"/>
</dbReference>
<comment type="caution">
    <text evidence="11">The sequence shown here is derived from an EMBL/GenBank/DDBJ whole genome shotgun (WGS) entry which is preliminary data.</text>
</comment>
<dbReference type="PROSITE" id="PS50109">
    <property type="entry name" value="HIS_KIN"/>
    <property type="match status" value="1"/>
</dbReference>
<dbReference type="SUPFAM" id="SSF55785">
    <property type="entry name" value="PYP-like sensor domain (PAS domain)"/>
    <property type="match status" value="3"/>
</dbReference>
<dbReference type="Gene3D" id="3.30.565.10">
    <property type="entry name" value="Histidine kinase-like ATPase, C-terminal domain"/>
    <property type="match status" value="1"/>
</dbReference>
<dbReference type="InterPro" id="IPR036097">
    <property type="entry name" value="HisK_dim/P_sf"/>
</dbReference>
<evidence type="ECO:0000256" key="3">
    <source>
        <dbReference type="ARBA" id="ARBA00022553"/>
    </source>
</evidence>
<keyword evidence="12" id="KW-1185">Reference proteome</keyword>
<dbReference type="Gene3D" id="2.10.70.100">
    <property type="match status" value="2"/>
</dbReference>
<evidence type="ECO:0000256" key="7">
    <source>
        <dbReference type="ARBA" id="ARBA00023136"/>
    </source>
</evidence>
<keyword evidence="6" id="KW-0902">Two-component regulatory system</keyword>
<evidence type="ECO:0000313" key="12">
    <source>
        <dbReference type="Proteomes" id="UP000260823"/>
    </source>
</evidence>
<dbReference type="Gene3D" id="1.10.287.130">
    <property type="match status" value="1"/>
</dbReference>
<reference evidence="11 12" key="1">
    <citation type="submission" date="2018-08" db="EMBL/GenBank/DDBJ databases">
        <title>Mucilaginibacter terrae sp. nov., isolated from manganese diggings.</title>
        <authorList>
            <person name="Huang Y."/>
            <person name="Zhou Z."/>
        </authorList>
    </citation>
    <scope>NUCLEOTIDE SEQUENCE [LARGE SCALE GENOMIC DNA]</scope>
    <source>
        <strain evidence="11 12">ZH6</strain>
    </source>
</reference>
<dbReference type="InterPro" id="IPR000700">
    <property type="entry name" value="PAS-assoc_C"/>
</dbReference>
<feature type="domain" description="PAS" evidence="9">
    <location>
        <begin position="142"/>
        <end position="213"/>
    </location>
</feature>
<dbReference type="NCBIfam" id="TIGR00229">
    <property type="entry name" value="sensory_box"/>
    <property type="match status" value="2"/>
</dbReference>
<keyword evidence="7" id="KW-0472">Membrane</keyword>
<comment type="catalytic activity">
    <reaction evidence="1">
        <text>ATP + protein L-histidine = ADP + protein N-phospho-L-histidine.</text>
        <dbReference type="EC" id="2.7.13.3"/>
    </reaction>
</comment>
<dbReference type="GO" id="GO:0000155">
    <property type="term" value="F:phosphorelay sensor kinase activity"/>
    <property type="evidence" value="ECO:0007669"/>
    <property type="project" value="InterPro"/>
</dbReference>
<dbReference type="CDD" id="cd00082">
    <property type="entry name" value="HisKA"/>
    <property type="match status" value="1"/>
</dbReference>
<dbReference type="OrthoDB" id="9813151at2"/>
<dbReference type="PANTHER" id="PTHR43304">
    <property type="entry name" value="PHYTOCHROME-LIKE PROTEIN CPH1"/>
    <property type="match status" value="1"/>
</dbReference>
<evidence type="ECO:0000313" key="11">
    <source>
        <dbReference type="EMBL" id="RFZ83317.1"/>
    </source>
</evidence>
<keyword evidence="5" id="KW-0418">Kinase</keyword>
<dbReference type="SUPFAM" id="SSF55874">
    <property type="entry name" value="ATPase domain of HSP90 chaperone/DNA topoisomerase II/histidine kinase"/>
    <property type="match status" value="1"/>
</dbReference>
<dbReference type="InterPro" id="IPR052162">
    <property type="entry name" value="Sensor_kinase/Photoreceptor"/>
</dbReference>
<dbReference type="FunFam" id="1.10.287.130:FF:000001">
    <property type="entry name" value="Two-component sensor histidine kinase"/>
    <property type="match status" value="1"/>
</dbReference>
<evidence type="ECO:0000259" key="8">
    <source>
        <dbReference type="PROSITE" id="PS50109"/>
    </source>
</evidence>
<dbReference type="InterPro" id="IPR013655">
    <property type="entry name" value="PAS_fold_3"/>
</dbReference>
<evidence type="ECO:0000256" key="5">
    <source>
        <dbReference type="ARBA" id="ARBA00022777"/>
    </source>
</evidence>
<dbReference type="SMART" id="SM00387">
    <property type="entry name" value="HATPase_c"/>
    <property type="match status" value="1"/>
</dbReference>
<name>A0A3E2NQP6_9SPHI</name>
<dbReference type="SMART" id="SM00091">
    <property type="entry name" value="PAS"/>
    <property type="match status" value="3"/>
</dbReference>
<dbReference type="InterPro" id="IPR003594">
    <property type="entry name" value="HATPase_dom"/>
</dbReference>
<evidence type="ECO:0000256" key="1">
    <source>
        <dbReference type="ARBA" id="ARBA00000085"/>
    </source>
</evidence>
<protein>
    <recommendedName>
        <fullName evidence="2">histidine kinase</fullName>
        <ecNumber evidence="2">2.7.13.3</ecNumber>
    </recommendedName>
</protein>
<dbReference type="InterPro" id="IPR000014">
    <property type="entry name" value="PAS"/>
</dbReference>
<dbReference type="SMART" id="SM00388">
    <property type="entry name" value="HisKA"/>
    <property type="match status" value="1"/>
</dbReference>
<dbReference type="FunFam" id="3.30.565.10:FF:000006">
    <property type="entry name" value="Sensor histidine kinase WalK"/>
    <property type="match status" value="1"/>
</dbReference>
<dbReference type="CDD" id="cd00075">
    <property type="entry name" value="HATPase"/>
    <property type="match status" value="1"/>
</dbReference>
<dbReference type="Pfam" id="PF08447">
    <property type="entry name" value="PAS_3"/>
    <property type="match status" value="2"/>
</dbReference>
<feature type="domain" description="PAC" evidence="10">
    <location>
        <begin position="86"/>
        <end position="141"/>
    </location>
</feature>
<dbReference type="InterPro" id="IPR003661">
    <property type="entry name" value="HisK_dim/P_dom"/>
</dbReference>
<dbReference type="EC" id="2.7.13.3" evidence="2"/>
<feature type="domain" description="PAS" evidence="9">
    <location>
        <begin position="268"/>
        <end position="340"/>
    </location>
</feature>
<dbReference type="SMART" id="SM00086">
    <property type="entry name" value="PAC"/>
    <property type="match status" value="3"/>
</dbReference>
<gene>
    <name evidence="11" type="ORF">DYU05_14375</name>
</gene>
<evidence type="ECO:0000259" key="10">
    <source>
        <dbReference type="PROSITE" id="PS50113"/>
    </source>
</evidence>
<dbReference type="EMBL" id="QWDE01000002">
    <property type="protein sequence ID" value="RFZ83317.1"/>
    <property type="molecule type" value="Genomic_DNA"/>
</dbReference>
<keyword evidence="4" id="KW-0808">Transferase</keyword>
<dbReference type="InterPro" id="IPR013656">
    <property type="entry name" value="PAS_4"/>
</dbReference>
<evidence type="ECO:0000256" key="2">
    <source>
        <dbReference type="ARBA" id="ARBA00012438"/>
    </source>
</evidence>
<feature type="domain" description="PAC" evidence="10">
    <location>
        <begin position="346"/>
        <end position="398"/>
    </location>
</feature>
<dbReference type="Pfam" id="PF08448">
    <property type="entry name" value="PAS_4"/>
    <property type="match status" value="1"/>
</dbReference>
<dbReference type="CDD" id="cd00130">
    <property type="entry name" value="PAS"/>
    <property type="match status" value="2"/>
</dbReference>
<proteinExistence type="predicted"/>
<dbReference type="PRINTS" id="PR00344">
    <property type="entry name" value="BCTRLSENSOR"/>
</dbReference>
<evidence type="ECO:0000256" key="4">
    <source>
        <dbReference type="ARBA" id="ARBA00022679"/>
    </source>
</evidence>
<evidence type="ECO:0000259" key="9">
    <source>
        <dbReference type="PROSITE" id="PS50112"/>
    </source>
</evidence>
<dbReference type="Pfam" id="PF00512">
    <property type="entry name" value="HisKA"/>
    <property type="match status" value="1"/>
</dbReference>
<dbReference type="InterPro" id="IPR036890">
    <property type="entry name" value="HATPase_C_sf"/>
</dbReference>
<keyword evidence="3" id="KW-0597">Phosphoprotein</keyword>
<dbReference type="RefSeq" id="WP_117383792.1">
    <property type="nucleotide sequence ID" value="NZ_QWDE01000002.1"/>
</dbReference>
<evidence type="ECO:0000256" key="6">
    <source>
        <dbReference type="ARBA" id="ARBA00023012"/>
    </source>
</evidence>
<dbReference type="Pfam" id="PF02518">
    <property type="entry name" value="HATPase_c"/>
    <property type="match status" value="1"/>
</dbReference>
<dbReference type="PROSITE" id="PS50113">
    <property type="entry name" value="PAC"/>
    <property type="match status" value="3"/>
</dbReference>
<dbReference type="PANTHER" id="PTHR43304:SF1">
    <property type="entry name" value="PAC DOMAIN-CONTAINING PROTEIN"/>
    <property type="match status" value="1"/>
</dbReference>
<organism evidence="11 12">
    <name type="scientific">Mucilaginibacter terrenus</name>
    <dbReference type="NCBI Taxonomy" id="2482727"/>
    <lineage>
        <taxon>Bacteria</taxon>
        <taxon>Pseudomonadati</taxon>
        <taxon>Bacteroidota</taxon>
        <taxon>Sphingobacteriia</taxon>
        <taxon>Sphingobacteriales</taxon>
        <taxon>Sphingobacteriaceae</taxon>
        <taxon>Mucilaginibacter</taxon>
    </lineage>
</organism>
<feature type="domain" description="Histidine kinase" evidence="8">
    <location>
        <begin position="402"/>
        <end position="617"/>
    </location>
</feature>
<dbReference type="Proteomes" id="UP000260823">
    <property type="component" value="Unassembled WGS sequence"/>
</dbReference>
<dbReference type="PROSITE" id="PS50112">
    <property type="entry name" value="PAS"/>
    <property type="match status" value="2"/>
</dbReference>
<dbReference type="InterPro" id="IPR005467">
    <property type="entry name" value="His_kinase_dom"/>
</dbReference>
<accession>A0A3E2NQP6</accession>
<dbReference type="AlphaFoldDB" id="A0A3E2NQP6"/>
<feature type="domain" description="PAC" evidence="10">
    <location>
        <begin position="215"/>
        <end position="267"/>
    </location>
</feature>
<dbReference type="InterPro" id="IPR001610">
    <property type="entry name" value="PAC"/>
</dbReference>
<dbReference type="Gene3D" id="3.30.450.20">
    <property type="entry name" value="PAS domain"/>
    <property type="match status" value="3"/>
</dbReference>
<sequence>MQQNPNSPVNFDRHSFQQLIAQSPVAIGVLTGEDFVIQSANAALLAIWDKDESVIGLPLAEGLPEIIGQPYLGLLSNVYRTGEAYYGYEAEVNLTREGKLALLYFNFVYQPVRDDVGLITGIMVTATDVSEQVYARKKLEDAEERLRLATEATGLGTFDLDLQSGAIIHSPRLSEIFGLSSKEAVSHQDLRNMIVPADLPIVIKAFDTALQTGLYYYEARVVWPDSTIHWIRTTGKIVYSDASVPLRMLGTLMDITEQKHILNELTKNEETLRLAIQSAELGTFDMDLVNGSMVWDKRCRELFGLGEDVPVTYDNAFLKGLHPDDREKTDQAVKLAFERELTNGDYDVEYRTIAKDNRLRWVRAKGKVYFNEHDVPVRFIGTVLDITENKRNEIRKNDFIAMASHELKTPLTSLKAYIQLLLAASARTGDSFFTNALKKAESQINRMTNLIYGFLDLSKLEAGKLRLQKQDFDLVQVVEEVCAENRPIAQNHHITFELGEPLMLHADPEKISQVVNNLIGNAIKYSPKETEVTVTVTRFYDHVRVDVYDKGIGIKTVDQQYIFQRFYRVEDESTKGFSGFGIGLYLSAEIIELHKGTIGVESVEGKGSRFYFTLPVN</sequence>